<feature type="signal peptide" evidence="1">
    <location>
        <begin position="1"/>
        <end position="20"/>
    </location>
</feature>
<gene>
    <name evidence="2" type="ORF">EX895_006485</name>
</gene>
<evidence type="ECO:0000313" key="2">
    <source>
        <dbReference type="EMBL" id="TKY84583.1"/>
    </source>
</evidence>
<dbReference type="RefSeq" id="XP_029736568.1">
    <property type="nucleotide sequence ID" value="XM_029887076.1"/>
</dbReference>
<sequence>MKFTTILSVLALAAASSVSALPSDSTAMRARSMDVMAQFDSLHMLDKRALSNGKKCKEDSQCESDFCKNPGWFKSNVCEAKLKNGEECDHDKHCHSGYCKKTSFWSAKKCEHNNIPNGSLAKGAKCDRNAECKSQICESGLSSKSCVTKENGENCSENNNCDSGFCFIKPTGNNHRCLAVNLAKGKHCVNNVQCASNKCNNTCE</sequence>
<evidence type="ECO:0000313" key="3">
    <source>
        <dbReference type="Proteomes" id="UP000306050"/>
    </source>
</evidence>
<protein>
    <recommendedName>
        <fullName evidence="4">Dickkopf N-terminal cysteine-rich domain-containing protein</fullName>
    </recommendedName>
</protein>
<dbReference type="KEGG" id="sgra:EX895_006485"/>
<evidence type="ECO:0008006" key="4">
    <source>
        <dbReference type="Google" id="ProtNLM"/>
    </source>
</evidence>
<accession>A0A4U7KL20</accession>
<proteinExistence type="predicted"/>
<evidence type="ECO:0000256" key="1">
    <source>
        <dbReference type="SAM" id="SignalP"/>
    </source>
</evidence>
<dbReference type="GeneID" id="40729380"/>
<comment type="caution">
    <text evidence="2">The sequence shown here is derived from an EMBL/GenBank/DDBJ whole genome shotgun (WGS) entry which is preliminary data.</text>
</comment>
<dbReference type="AlphaFoldDB" id="A0A4U7KL20"/>
<reference evidence="2 3" key="1">
    <citation type="submission" date="2019-05" db="EMBL/GenBank/DDBJ databases">
        <title>Sporisorium graminicola CBS 10092 draft sequencing and annotation.</title>
        <authorList>
            <person name="Solano-Gonzalez S."/>
            <person name="Caddick M.X."/>
            <person name="Darby A."/>
        </authorList>
    </citation>
    <scope>NUCLEOTIDE SEQUENCE [LARGE SCALE GENOMIC DNA]</scope>
    <source>
        <strain evidence="2 3">CBS 10092</strain>
    </source>
</reference>
<dbReference type="EMBL" id="SRRM01000022">
    <property type="protein sequence ID" value="TKY84583.1"/>
    <property type="molecule type" value="Genomic_DNA"/>
</dbReference>
<dbReference type="Proteomes" id="UP000306050">
    <property type="component" value="Chromosome SGRAM_9"/>
</dbReference>
<organism evidence="2 3">
    <name type="scientific">Sporisorium graminicola</name>
    <dbReference type="NCBI Taxonomy" id="280036"/>
    <lineage>
        <taxon>Eukaryota</taxon>
        <taxon>Fungi</taxon>
        <taxon>Dikarya</taxon>
        <taxon>Basidiomycota</taxon>
        <taxon>Ustilaginomycotina</taxon>
        <taxon>Ustilaginomycetes</taxon>
        <taxon>Ustilaginales</taxon>
        <taxon>Ustilaginaceae</taxon>
        <taxon>Sporisorium</taxon>
    </lineage>
</organism>
<dbReference type="OrthoDB" id="2543625at2759"/>
<name>A0A4U7KL20_9BASI</name>
<keyword evidence="1" id="KW-0732">Signal</keyword>
<keyword evidence="3" id="KW-1185">Reference proteome</keyword>
<feature type="chain" id="PRO_5020693421" description="Dickkopf N-terminal cysteine-rich domain-containing protein" evidence="1">
    <location>
        <begin position="21"/>
        <end position="204"/>
    </location>
</feature>